<dbReference type="Proteomes" id="UP000029445">
    <property type="component" value="Chromosome 14"/>
</dbReference>
<feature type="region of interest" description="Disordered" evidence="1">
    <location>
        <begin position="207"/>
        <end position="243"/>
    </location>
</feature>
<dbReference type="HOGENOM" id="CLU_059026_0_0_1"/>
<dbReference type="GeneID" id="88181896"/>
<name>A0A095DH92_CRYD2</name>
<dbReference type="KEGG" id="cdeu:CNBG_5767"/>
<keyword evidence="3" id="KW-1185">Reference proteome</keyword>
<reference evidence="2 3" key="1">
    <citation type="journal article" date="2011" name="MBio">
        <title>Genome variation in Cryptococcus gattii, an emerging pathogen of immunocompetent hosts.</title>
        <authorList>
            <person name="D'Souza C.A."/>
            <person name="Kronstad J.W."/>
            <person name="Taylor G."/>
            <person name="Warren R."/>
            <person name="Yuen M."/>
            <person name="Hu G."/>
            <person name="Jung W.H."/>
            <person name="Sham A."/>
            <person name="Kidd S.E."/>
            <person name="Tangen K."/>
            <person name="Lee N."/>
            <person name="Zeilmaker T."/>
            <person name="Sawkins J."/>
            <person name="McVicker G."/>
            <person name="Shah S."/>
            <person name="Gnerre S."/>
            <person name="Griggs A."/>
            <person name="Zeng Q."/>
            <person name="Bartlett K."/>
            <person name="Li W."/>
            <person name="Wang X."/>
            <person name="Heitman J."/>
            <person name="Stajich J.E."/>
            <person name="Fraser J.A."/>
            <person name="Meyer W."/>
            <person name="Carter D."/>
            <person name="Schein J."/>
            <person name="Krzywinski M."/>
            <person name="Kwon-Chung K.J."/>
            <person name="Varma A."/>
            <person name="Wang J."/>
            <person name="Brunham R."/>
            <person name="Fyfe M."/>
            <person name="Ouellette B.F."/>
            <person name="Siddiqui A."/>
            <person name="Marra M."/>
            <person name="Jones S."/>
            <person name="Holt R."/>
            <person name="Birren B.W."/>
            <person name="Galagan J.E."/>
            <person name="Cuomo C.A."/>
        </authorList>
    </citation>
    <scope>NUCLEOTIDE SEQUENCE [LARGE SCALE GENOMIC DNA]</scope>
    <source>
        <strain evidence="2 3">R265</strain>
    </source>
</reference>
<dbReference type="VEuPathDB" id="FungiDB:CNBG_5767"/>
<organism evidence="2 3">
    <name type="scientific">Cryptococcus deuterogattii (strain R265)</name>
    <name type="common">Cryptococcus gattii VGII (strain R265)</name>
    <dbReference type="NCBI Taxonomy" id="294750"/>
    <lineage>
        <taxon>Eukaryota</taxon>
        <taxon>Fungi</taxon>
        <taxon>Dikarya</taxon>
        <taxon>Basidiomycota</taxon>
        <taxon>Agaricomycotina</taxon>
        <taxon>Tremellomycetes</taxon>
        <taxon>Tremellales</taxon>
        <taxon>Cryptococcaceae</taxon>
        <taxon>Cryptococcus</taxon>
        <taxon>Cryptococcus gattii species complex</taxon>
    </lineage>
</organism>
<accession>A0A095DH92</accession>
<dbReference type="OrthoDB" id="2573938at2759"/>
<protein>
    <submittedName>
        <fullName evidence="2">Uncharacterized protein</fullName>
    </submittedName>
</protein>
<evidence type="ECO:0000256" key="1">
    <source>
        <dbReference type="SAM" id="MobiDB-lite"/>
    </source>
</evidence>
<proteinExistence type="predicted"/>
<sequence>MGIVSLFTKLFKRIGKAFEHTSSSPLPPTTCFTSSSTNSHSVSSPTIPNSILPLNIKSTLPTLSTIVADVEKMKKGVSVNVVLDIGSNEQVNEKIREKTIQSSHLAEEVNNISSCPSSQRISHTYNTIEGTNQTFHRVNTPTSSPTSSHMDDPFHISPVKVQVVRTFNYLGVTNKLRSLPPIRPDSLHCTDELDKVMKAITAHYLPNKAQSDTPTPTPTAPLGNPVVDRSSVTSDGALDKDHHTPVLGAINSLGCEHTRTDSVTSLFSMYGHMSEDELISRDRSVASTSIFLPNGTSNTLPNTTTLLQPHTTLHTALSLSYTPWSALDSPTESDDSSNSIPEIIITPENSQDSIDYFSSSPTKNHSKDRRSRDLLDVPIRAYKKKTCSIMVTSSKGDMEYSTGIVVGRQPQVLPASPSSKLTKLTPLRYAPACELYNSNPFVTGDRFPRFR</sequence>
<dbReference type="AlphaFoldDB" id="A0A095DH92"/>
<evidence type="ECO:0000313" key="3">
    <source>
        <dbReference type="Proteomes" id="UP000029445"/>
    </source>
</evidence>
<gene>
    <name evidence="2" type="ORF">CNBG_5767</name>
</gene>
<evidence type="ECO:0000313" key="2">
    <source>
        <dbReference type="EMBL" id="KGB80011.1"/>
    </source>
</evidence>
<reference evidence="2 3" key="2">
    <citation type="journal article" date="2018" name="Proc. Natl. Acad. Sci.">
        <title>RNAi is a critical determinant of centromere evolution in closely related fungi.</title>
        <authorList>
            <person name="Yadav V."/>
            <person name="Sun S."/>
            <person name="Billmyre R.B."/>
            <person name="Thimmappa B.C."/>
            <person name="Shea T."/>
            <person name="Lintner R."/>
            <person name="Bakkeren G."/>
            <person name="Cuomo C.A."/>
            <person name="Heitman J."/>
            <person name="Sanyal K."/>
        </authorList>
    </citation>
    <scope>NUCLEOTIDE SEQUENCE [LARGE SCALE GENOMIC DNA]</scope>
    <source>
        <strain evidence="2 3">R265</strain>
    </source>
</reference>
<dbReference type="EMBL" id="CP025772">
    <property type="protein sequence ID" value="KGB80011.1"/>
    <property type="molecule type" value="Genomic_DNA"/>
</dbReference>
<dbReference type="RefSeq" id="XP_062885650.1">
    <property type="nucleotide sequence ID" value="XM_063029621.1"/>
</dbReference>